<evidence type="ECO:0000256" key="13">
    <source>
        <dbReference type="ARBA" id="ARBA00022989"/>
    </source>
</evidence>
<feature type="disulfide bond" evidence="18">
    <location>
        <begin position="664"/>
        <end position="747"/>
    </location>
</feature>
<evidence type="ECO:0000256" key="9">
    <source>
        <dbReference type="ARBA" id="ARBA00022737"/>
    </source>
</evidence>
<feature type="disulfide bond" evidence="18">
    <location>
        <begin position="541"/>
        <end position="546"/>
    </location>
</feature>
<sequence>TMARWTKIIVYLLLVTAHLFVAAVSQYRDRESLCESRQTCASCLQTPRCVWCSMTASTQNVNAPLLRCVSKQTYLKEGNFWCQPSAVIDHENTMDILENQQLSSIKGKDPVQIQPQRIRLRLRSGEEYRVTMKYGQAEDYPVDLYYLMDLSASMEPYRDKLSTLGLQLAKAMQKLTSNFRIGFGSFVDKVVLPMTSTQPDKLESPCILKTGRPCAPPYDYKNQMPLTENVALFEDQVQAAPVSGNLDGPEGGLDAMMQVIVCTKEIGWRQKARHLIVFSTDAIFHIAGDGKLAGIVEPNDCKCHLDENGFYTYSLLQDYPSISQLNRKAREHNMNIIFAVPDHKNATYQRLSRSISGSSTGTLENDSQNVVALVSSEYEKLVDSVTIIDTAPKIIDVKYFSRCLNKTGELLERQECGGLRIGNIIEFEIVLKVVECPKDPKDWYQTMEIKPRGLNESLTIDLEIICDCPCEKSGHLGYQPNAIECKGKGTSVCGVCSCNSGFYGKQCECEGSDIGADKLNSMIDCKPDNHTVEICSGHGTCKCGVCDCDKRPNNPQELFYGKYCECDNFSCKRSGGQVCGGRGKCECGTCNCLPGWGGETCDCKETNSTCIPPSGENVEICSGRGNCICGSCHCHERDNIRYSGQYCEECPTCPGQRCEELKDCVECVAYNTGPLAKNGKCDLCMHEIDIVDIVEEDPTKDEEADARICRTPGDAGCTFVFKYQYHRAGTGGDIKIFKIQAEQERACPTPINVFGVALGVVISTVIIGFLILLIWKILTIIHDKREYTKFEKERALAKWDRGENPLYKQATSTFCNPTFQEYARN</sequence>
<evidence type="ECO:0000259" key="23">
    <source>
        <dbReference type="SMART" id="SM01241"/>
    </source>
</evidence>
<feature type="disulfide bond" evidence="18">
    <location>
        <begin position="548"/>
        <end position="564"/>
    </location>
</feature>
<keyword evidence="16 18" id="KW-1015">Disulfide bond</keyword>
<dbReference type="Gene3D" id="2.10.25.10">
    <property type="entry name" value="Laminin"/>
    <property type="match status" value="4"/>
</dbReference>
<dbReference type="AlphaFoldDB" id="A0A836F6A0"/>
<feature type="signal peptide" evidence="21">
    <location>
        <begin position="1"/>
        <end position="23"/>
    </location>
</feature>
<feature type="disulfide bond" evidence="18">
    <location>
        <begin position="40"/>
        <end position="49"/>
    </location>
</feature>
<keyword evidence="10" id="KW-0106">Calcium</keyword>
<organism evidence="25 26">
    <name type="scientific">Pseudoatta argentina</name>
    <dbReference type="NCBI Taxonomy" id="621737"/>
    <lineage>
        <taxon>Eukaryota</taxon>
        <taxon>Metazoa</taxon>
        <taxon>Ecdysozoa</taxon>
        <taxon>Arthropoda</taxon>
        <taxon>Hexapoda</taxon>
        <taxon>Insecta</taxon>
        <taxon>Pterygota</taxon>
        <taxon>Neoptera</taxon>
        <taxon>Endopterygota</taxon>
        <taxon>Hymenoptera</taxon>
        <taxon>Apocrita</taxon>
        <taxon>Aculeata</taxon>
        <taxon>Formicoidea</taxon>
        <taxon>Formicidae</taxon>
        <taxon>Myrmicinae</taxon>
        <taxon>Pseudoatta</taxon>
    </lineage>
</organism>
<evidence type="ECO:0000256" key="5">
    <source>
        <dbReference type="ARBA" id="ARBA00022553"/>
    </source>
</evidence>
<evidence type="ECO:0000256" key="14">
    <source>
        <dbReference type="ARBA" id="ARBA00023037"/>
    </source>
</evidence>
<keyword evidence="6 19" id="KW-0812">Transmembrane</keyword>
<evidence type="ECO:0000256" key="1">
    <source>
        <dbReference type="ARBA" id="ARBA00004251"/>
    </source>
</evidence>
<feature type="transmembrane region" description="Helical" evidence="20">
    <location>
        <begin position="753"/>
        <end position="775"/>
    </location>
</feature>
<feature type="non-terminal residue" evidence="25">
    <location>
        <position position="1"/>
    </location>
</feature>
<feature type="disulfide bond" evidence="18">
    <location>
        <begin position="634"/>
        <end position="647"/>
    </location>
</feature>
<dbReference type="Proteomes" id="UP000668214">
    <property type="component" value="Unassembled WGS sequence"/>
</dbReference>
<keyword evidence="12 19" id="KW-0130">Cell adhesion</keyword>
<comment type="caution">
    <text evidence="25">The sequence shown here is derived from an EMBL/GenBank/DDBJ whole genome shotgun (WGS) entry which is preliminary data.</text>
</comment>
<dbReference type="SUPFAM" id="SSF69687">
    <property type="entry name" value="Integrin beta tail domain"/>
    <property type="match status" value="1"/>
</dbReference>
<dbReference type="GO" id="GO:0009986">
    <property type="term" value="C:cell surface"/>
    <property type="evidence" value="ECO:0007669"/>
    <property type="project" value="TreeGrafter"/>
</dbReference>
<dbReference type="PRINTS" id="PR01186">
    <property type="entry name" value="INTEGRINB"/>
</dbReference>
<dbReference type="InterPro" id="IPR015812">
    <property type="entry name" value="Integrin_bsu"/>
</dbReference>
<keyword evidence="15 20" id="KW-0472">Membrane</keyword>
<feature type="disulfide bond" evidence="18">
    <location>
        <begin position="585"/>
        <end position="590"/>
    </location>
</feature>
<dbReference type="Gene3D" id="1.20.5.100">
    <property type="entry name" value="Cytochrome c1, transmembrane anchor, C-terminal"/>
    <property type="match status" value="1"/>
</dbReference>
<evidence type="ECO:0000313" key="25">
    <source>
        <dbReference type="EMBL" id="KAG5327219.1"/>
    </source>
</evidence>
<evidence type="ECO:0000256" key="18">
    <source>
        <dbReference type="PIRSR" id="PIRSR002512-1"/>
    </source>
</evidence>
<dbReference type="SMART" id="SM01242">
    <property type="entry name" value="Integrin_B_tail"/>
    <property type="match status" value="1"/>
</dbReference>
<feature type="disulfide bond" evidence="18">
    <location>
        <begin position="603"/>
        <end position="610"/>
    </location>
</feature>
<feature type="disulfide bond" evidence="18">
    <location>
        <begin position="629"/>
        <end position="681"/>
    </location>
</feature>
<dbReference type="SUPFAM" id="SSF69179">
    <property type="entry name" value="Integrin domains"/>
    <property type="match status" value="1"/>
</dbReference>
<keyword evidence="14 19" id="KW-0401">Integrin</keyword>
<keyword evidence="4" id="KW-0245">EGF-like domain</keyword>
<dbReference type="InterPro" id="IPR036349">
    <property type="entry name" value="Integrin_bsu_tail_dom_sf"/>
</dbReference>
<dbReference type="EMBL" id="JAANIA010000101">
    <property type="protein sequence ID" value="KAG5327219.1"/>
    <property type="molecule type" value="Genomic_DNA"/>
</dbReference>
<keyword evidence="13 20" id="KW-1133">Transmembrane helix</keyword>
<feature type="disulfide bond" evidence="18">
    <location>
        <begin position="627"/>
        <end position="632"/>
    </location>
</feature>
<dbReference type="PIRSF" id="PIRSF002512">
    <property type="entry name" value="Integrin_B"/>
    <property type="match status" value="1"/>
</dbReference>
<evidence type="ECO:0000259" key="22">
    <source>
        <dbReference type="SMART" id="SM00187"/>
    </source>
</evidence>
<reference evidence="25" key="1">
    <citation type="submission" date="2020-02" db="EMBL/GenBank/DDBJ databases">
        <title>Relaxed selection underlies rapid genomic changes in the transitions from sociality to social parasitism in ants.</title>
        <authorList>
            <person name="Bi X."/>
        </authorList>
    </citation>
    <scope>NUCLEOTIDE SEQUENCE</scope>
    <source>
        <strain evidence="25">BGI-DK2014c</strain>
        <tissue evidence="25">Whole body</tissue>
    </source>
</reference>
<keyword evidence="17" id="KW-0325">Glycoprotein</keyword>
<dbReference type="GO" id="GO:0007157">
    <property type="term" value="P:heterophilic cell-cell adhesion via plasma membrane cell adhesion molecules"/>
    <property type="evidence" value="ECO:0007669"/>
    <property type="project" value="UniProtKB-ARBA"/>
</dbReference>
<feature type="domain" description="Integrin beta subunit cytoplasmic" evidence="23">
    <location>
        <begin position="776"/>
        <end position="822"/>
    </location>
</feature>
<feature type="disulfide bond" evidence="18">
    <location>
        <begin position="43"/>
        <end position="82"/>
    </location>
</feature>
<dbReference type="InterPro" id="IPR032695">
    <property type="entry name" value="Integrin_dom_sf"/>
</dbReference>
<protein>
    <recommendedName>
        <fullName evidence="19">Integrin beta</fullName>
    </recommendedName>
</protein>
<keyword evidence="8 21" id="KW-0732">Signal</keyword>
<dbReference type="InterPro" id="IPR057073">
    <property type="entry name" value="EGF_integrin_2"/>
</dbReference>
<evidence type="ECO:0000256" key="10">
    <source>
        <dbReference type="ARBA" id="ARBA00022837"/>
    </source>
</evidence>
<dbReference type="GO" id="GO:0046872">
    <property type="term" value="F:metal ion binding"/>
    <property type="evidence" value="ECO:0007669"/>
    <property type="project" value="UniProtKB-KW"/>
</dbReference>
<feature type="disulfide bond" evidence="18">
    <location>
        <begin position="493"/>
        <end position="535"/>
    </location>
</feature>
<feature type="disulfide bond" evidence="18">
    <location>
        <begin position="566"/>
        <end position="571"/>
    </location>
</feature>
<feature type="non-terminal residue" evidence="25">
    <location>
        <position position="825"/>
    </location>
</feature>
<evidence type="ECO:0000256" key="12">
    <source>
        <dbReference type="ARBA" id="ARBA00022889"/>
    </source>
</evidence>
<dbReference type="GO" id="GO:0033627">
    <property type="term" value="P:cell adhesion mediated by integrin"/>
    <property type="evidence" value="ECO:0007669"/>
    <property type="project" value="TreeGrafter"/>
</dbReference>
<evidence type="ECO:0000313" key="26">
    <source>
        <dbReference type="Proteomes" id="UP000668214"/>
    </source>
</evidence>
<evidence type="ECO:0000256" key="7">
    <source>
        <dbReference type="ARBA" id="ARBA00022723"/>
    </source>
</evidence>
<gene>
    <name evidence="25" type="primary">Mys_0</name>
    <name evidence="25" type="ORF">G6Z78_0007779</name>
</gene>
<keyword evidence="3" id="KW-1003">Cell membrane</keyword>
<dbReference type="FunFam" id="3.40.50.410:FF:000002">
    <property type="entry name" value="Integrin beta"/>
    <property type="match status" value="1"/>
</dbReference>
<dbReference type="Pfam" id="PF07965">
    <property type="entry name" value="Integrin_B_tail"/>
    <property type="match status" value="1"/>
</dbReference>
<dbReference type="PANTHER" id="PTHR10082">
    <property type="entry name" value="INTEGRIN BETA SUBUNIT"/>
    <property type="match status" value="1"/>
</dbReference>
<dbReference type="Gene3D" id="2.60.40.1510">
    <property type="entry name" value="ntegrin, alpha v. Chain A, domain 3"/>
    <property type="match status" value="1"/>
</dbReference>
<feature type="disulfide bond" evidence="18">
    <location>
        <begin position="592"/>
        <end position="601"/>
    </location>
</feature>
<feature type="disulfide bond" evidence="18">
    <location>
        <begin position="436"/>
        <end position="709"/>
    </location>
</feature>
<evidence type="ECO:0000256" key="8">
    <source>
        <dbReference type="ARBA" id="ARBA00022729"/>
    </source>
</evidence>
<dbReference type="GO" id="GO:0007229">
    <property type="term" value="P:integrin-mediated signaling pathway"/>
    <property type="evidence" value="ECO:0007669"/>
    <property type="project" value="UniProtKB-KW"/>
</dbReference>
<dbReference type="Pfam" id="PF00362">
    <property type="entry name" value="Integrin_beta"/>
    <property type="match status" value="1"/>
</dbReference>
<dbReference type="Pfam" id="PF23105">
    <property type="entry name" value="EGF_integrin"/>
    <property type="match status" value="2"/>
</dbReference>
<dbReference type="InterPro" id="IPR014836">
    <property type="entry name" value="Integrin_bsu_cyt_dom"/>
</dbReference>
<keyword evidence="5" id="KW-0597">Phosphoprotein</keyword>
<feature type="disulfide bond" evidence="18">
    <location>
        <begin position="509"/>
        <end position="525"/>
    </location>
</feature>
<dbReference type="FunFam" id="1.20.5.100:FF:000002">
    <property type="entry name" value="Integrin beta"/>
    <property type="match status" value="1"/>
</dbReference>
<evidence type="ECO:0000256" key="11">
    <source>
        <dbReference type="ARBA" id="ARBA00022842"/>
    </source>
</evidence>
<dbReference type="InterPro" id="IPR040622">
    <property type="entry name" value="EGF_integrin_1"/>
</dbReference>
<evidence type="ECO:0000256" key="3">
    <source>
        <dbReference type="ARBA" id="ARBA00022475"/>
    </source>
</evidence>
<dbReference type="SUPFAM" id="SSF57196">
    <property type="entry name" value="EGF/Laminin"/>
    <property type="match status" value="1"/>
</dbReference>
<keyword evidence="9" id="KW-0677">Repeat</keyword>
<evidence type="ECO:0000256" key="6">
    <source>
        <dbReference type="ARBA" id="ARBA00022692"/>
    </source>
</evidence>
<dbReference type="GO" id="GO:0007160">
    <property type="term" value="P:cell-matrix adhesion"/>
    <property type="evidence" value="ECO:0007669"/>
    <property type="project" value="TreeGrafter"/>
</dbReference>
<evidence type="ECO:0000259" key="24">
    <source>
        <dbReference type="SMART" id="SM01242"/>
    </source>
</evidence>
<dbReference type="SUPFAM" id="SSF53300">
    <property type="entry name" value="vWA-like"/>
    <property type="match status" value="1"/>
</dbReference>
<dbReference type="SMART" id="SM00187">
    <property type="entry name" value="INB"/>
    <property type="match status" value="1"/>
</dbReference>
<evidence type="ECO:0000256" key="15">
    <source>
        <dbReference type="ARBA" id="ARBA00023136"/>
    </source>
</evidence>
<dbReference type="Gene3D" id="3.40.50.410">
    <property type="entry name" value="von Willebrand factor, type A domain"/>
    <property type="match status" value="1"/>
</dbReference>
<feature type="disulfide bond" evidence="18">
    <location>
        <begin position="262"/>
        <end position="303"/>
    </location>
</feature>
<feature type="disulfide bond" evidence="18">
    <location>
        <begin position="543"/>
        <end position="579"/>
    </location>
</feature>
<feature type="domain" description="Integrin beta subunit tail" evidence="24">
    <location>
        <begin position="658"/>
        <end position="752"/>
    </location>
</feature>
<evidence type="ECO:0000256" key="16">
    <source>
        <dbReference type="ARBA" id="ARBA00023157"/>
    </source>
</evidence>
<dbReference type="PANTHER" id="PTHR10082:SF60">
    <property type="entry name" value="INTEGRIN BETA-PS"/>
    <property type="match status" value="1"/>
</dbReference>
<feature type="disulfide bond" evidence="18">
    <location>
        <begin position="498"/>
        <end position="507"/>
    </location>
</feature>
<dbReference type="PROSITE" id="PS52047">
    <property type="entry name" value="I_EGF_2"/>
    <property type="match status" value="1"/>
</dbReference>
<dbReference type="Gene3D" id="4.10.1240.30">
    <property type="match status" value="1"/>
</dbReference>
<name>A0A836F6A0_9HYME</name>
<feature type="disulfide bond" evidence="18">
    <location>
        <begin position="52"/>
        <end position="68"/>
    </location>
</feature>
<feature type="disulfide bond" evidence="18">
    <location>
        <begin position="466"/>
        <end position="470"/>
    </location>
</feature>
<dbReference type="GO" id="GO:0016477">
    <property type="term" value="P:cell migration"/>
    <property type="evidence" value="ECO:0007669"/>
    <property type="project" value="TreeGrafter"/>
</dbReference>
<evidence type="ECO:0000256" key="17">
    <source>
        <dbReference type="ARBA" id="ARBA00023180"/>
    </source>
</evidence>
<dbReference type="InterPro" id="IPR057243">
    <property type="entry name" value="Integrin_I-EGF_CS"/>
</dbReference>
<feature type="domain" description="Integrin beta subunit VWA" evidence="22">
    <location>
        <begin position="39"/>
        <end position="468"/>
    </location>
</feature>
<dbReference type="InterPro" id="IPR012896">
    <property type="entry name" value="Integrin_bsu_tail"/>
</dbReference>
<dbReference type="Pfam" id="PF18372">
    <property type="entry name" value="I-EGF_1"/>
    <property type="match status" value="1"/>
</dbReference>
<feature type="disulfide bond" evidence="18">
    <location>
        <begin position="658"/>
        <end position="667"/>
    </location>
</feature>
<accession>A0A836F6A0</accession>
<comment type="subcellular location">
    <subcellularLocation>
        <location evidence="1 19">Cell membrane</location>
        <topology evidence="1 19">Single-pass type I membrane protein</topology>
    </subcellularLocation>
</comment>
<feature type="disulfide bond" evidence="18">
    <location>
        <begin position="206"/>
        <end position="214"/>
    </location>
</feature>
<keyword evidence="26" id="KW-1185">Reference proteome</keyword>
<proteinExistence type="inferred from homology"/>
<dbReference type="InterPro" id="IPR002369">
    <property type="entry name" value="Integrin_bsu_VWA"/>
</dbReference>
<feature type="chain" id="PRO_5032807931" description="Integrin beta" evidence="21">
    <location>
        <begin position="24"/>
        <end position="825"/>
    </location>
</feature>
<feature type="disulfide bond" evidence="18">
    <location>
        <begin position="587"/>
        <end position="621"/>
    </location>
</feature>
<evidence type="ECO:0000256" key="21">
    <source>
        <dbReference type="SAM" id="SignalP"/>
    </source>
</evidence>
<dbReference type="GO" id="GO:0005178">
    <property type="term" value="F:integrin binding"/>
    <property type="evidence" value="ECO:0007669"/>
    <property type="project" value="TreeGrafter"/>
</dbReference>
<evidence type="ECO:0000256" key="2">
    <source>
        <dbReference type="ARBA" id="ARBA00007449"/>
    </source>
</evidence>
<dbReference type="Pfam" id="PF08725">
    <property type="entry name" value="Integrin_b_cyt"/>
    <property type="match status" value="1"/>
</dbReference>
<dbReference type="GO" id="GO:0005925">
    <property type="term" value="C:focal adhesion"/>
    <property type="evidence" value="ECO:0007669"/>
    <property type="project" value="TreeGrafter"/>
</dbReference>
<dbReference type="SMART" id="SM01241">
    <property type="entry name" value="Integrin_b_cyt"/>
    <property type="match status" value="1"/>
</dbReference>
<evidence type="ECO:0000256" key="19">
    <source>
        <dbReference type="RuleBase" id="RU000633"/>
    </source>
</evidence>
<keyword evidence="11" id="KW-0460">Magnesium</keyword>
<evidence type="ECO:0000256" key="20">
    <source>
        <dbReference type="SAM" id="Phobius"/>
    </source>
</evidence>
<evidence type="ECO:0000256" key="4">
    <source>
        <dbReference type="ARBA" id="ARBA00022536"/>
    </source>
</evidence>
<feature type="disulfide bond" evidence="18">
    <location>
        <begin position="403"/>
        <end position="416"/>
    </location>
</feature>
<dbReference type="GO" id="GO:0008305">
    <property type="term" value="C:integrin complex"/>
    <property type="evidence" value="ECO:0007669"/>
    <property type="project" value="TreeGrafter"/>
</dbReference>
<dbReference type="PROSITE" id="PS00243">
    <property type="entry name" value="I_EGF_1"/>
    <property type="match status" value="1"/>
</dbReference>
<keyword evidence="7" id="KW-0479">Metal-binding</keyword>
<dbReference type="FunFam" id="2.10.25.10:FF:000036">
    <property type="entry name" value="Integrin beta"/>
    <property type="match status" value="1"/>
</dbReference>
<comment type="similarity">
    <text evidence="2 19">Belongs to the integrin beta chain family.</text>
</comment>
<dbReference type="InterPro" id="IPR036465">
    <property type="entry name" value="vWFA_dom_sf"/>
</dbReference>